<organism evidence="2 3">
    <name type="scientific">Blastococcus aggregatus</name>
    <dbReference type="NCBI Taxonomy" id="38502"/>
    <lineage>
        <taxon>Bacteria</taxon>
        <taxon>Bacillati</taxon>
        <taxon>Actinomycetota</taxon>
        <taxon>Actinomycetes</taxon>
        <taxon>Geodermatophilales</taxon>
        <taxon>Geodermatophilaceae</taxon>
        <taxon>Blastococcus</taxon>
    </lineage>
</organism>
<dbReference type="InterPro" id="IPR036779">
    <property type="entry name" value="LysM_dom_sf"/>
</dbReference>
<dbReference type="Gene3D" id="3.10.350.10">
    <property type="entry name" value="LysM domain"/>
    <property type="match status" value="1"/>
</dbReference>
<accession>A0A285UW24</accession>
<dbReference type="SUPFAM" id="SSF54106">
    <property type="entry name" value="LysM domain"/>
    <property type="match status" value="1"/>
</dbReference>
<dbReference type="InterPro" id="IPR018911">
    <property type="entry name" value="Gmad2_Ig-like_dom"/>
</dbReference>
<evidence type="ECO:0000313" key="2">
    <source>
        <dbReference type="EMBL" id="SOC46115.1"/>
    </source>
</evidence>
<protein>
    <submittedName>
        <fullName evidence="2">Immunoglobulin-like domain of spore germination</fullName>
    </submittedName>
</protein>
<dbReference type="PANTHER" id="PTHR33734">
    <property type="entry name" value="LYSM DOMAIN-CONTAINING GPI-ANCHORED PROTEIN 2"/>
    <property type="match status" value="1"/>
</dbReference>
<dbReference type="EMBL" id="OBQI01000001">
    <property type="protein sequence ID" value="SOC46115.1"/>
    <property type="molecule type" value="Genomic_DNA"/>
</dbReference>
<sequence>MNPYGIQLRQPLAGDIIGTKIAIAAIGTAFEASYGWRLLNGNTTIAEGNFQAGSMGSLESFVHQADVSTDYSGPAVLRVFGDDPSLESEGTGLVEVPVVVLAGVTGYQPHQVAAGDTLTKLAEQYGATVDNIVLANGLTDPDKIQKGQLLRIPV</sequence>
<proteinExistence type="predicted"/>
<reference evidence="3" key="1">
    <citation type="submission" date="2017-08" db="EMBL/GenBank/DDBJ databases">
        <authorList>
            <person name="Varghese N."/>
            <person name="Submissions S."/>
        </authorList>
    </citation>
    <scope>NUCLEOTIDE SEQUENCE [LARGE SCALE GENOMIC DNA]</scope>
    <source>
        <strain evidence="3">DSM 4725</strain>
    </source>
</reference>
<feature type="domain" description="LysM" evidence="1">
    <location>
        <begin position="108"/>
        <end position="152"/>
    </location>
</feature>
<dbReference type="AlphaFoldDB" id="A0A285UW24"/>
<dbReference type="CDD" id="cd00118">
    <property type="entry name" value="LysM"/>
    <property type="match status" value="1"/>
</dbReference>
<evidence type="ECO:0000313" key="3">
    <source>
        <dbReference type="Proteomes" id="UP000219435"/>
    </source>
</evidence>
<dbReference type="PANTHER" id="PTHR33734:SF22">
    <property type="entry name" value="MEMBRANE-BOUND LYTIC MUREIN TRANSGLYCOSYLASE D"/>
    <property type="match status" value="1"/>
</dbReference>
<dbReference type="Pfam" id="PF10648">
    <property type="entry name" value="Gmad2"/>
    <property type="match status" value="1"/>
</dbReference>
<dbReference type="SMART" id="SM00257">
    <property type="entry name" value="LysM"/>
    <property type="match status" value="1"/>
</dbReference>
<dbReference type="Pfam" id="PF01476">
    <property type="entry name" value="LysM"/>
    <property type="match status" value="1"/>
</dbReference>
<dbReference type="InterPro" id="IPR018392">
    <property type="entry name" value="LysM"/>
</dbReference>
<dbReference type="PROSITE" id="PS51782">
    <property type="entry name" value="LYSM"/>
    <property type="match status" value="1"/>
</dbReference>
<name>A0A285UW24_9ACTN</name>
<dbReference type="Proteomes" id="UP000219435">
    <property type="component" value="Unassembled WGS sequence"/>
</dbReference>
<gene>
    <name evidence="2" type="ORF">SAMN05660748_0056</name>
</gene>
<keyword evidence="3" id="KW-1185">Reference proteome</keyword>
<evidence type="ECO:0000259" key="1">
    <source>
        <dbReference type="PROSITE" id="PS51782"/>
    </source>
</evidence>
<dbReference type="RefSeq" id="WP_176522765.1">
    <property type="nucleotide sequence ID" value="NZ_OBQI01000001.1"/>
</dbReference>